<reference evidence="2 3" key="1">
    <citation type="journal article" date="2015" name="Int. J. Syst. Evol. Microbiol.">
        <title>Exiguobacterium enclense sp. nov., isolated from sediment.</title>
        <authorList>
            <person name="Dastager S.G."/>
            <person name="Mawlankar R."/>
            <person name="Sonalkar V.V."/>
            <person name="Thorat M.N."/>
            <person name="Mual P."/>
            <person name="Verma A."/>
            <person name="Krishnamurthi S."/>
            <person name="Tang S.K."/>
            <person name="Li W.J."/>
        </authorList>
    </citation>
    <scope>NUCLEOTIDE SEQUENCE [LARGE SCALE GENOMIC DNA]</scope>
    <source>
        <strain evidence="2 3">NIO-1109</strain>
    </source>
</reference>
<dbReference type="AlphaFoldDB" id="A0A0V8GDU9"/>
<evidence type="ECO:0008006" key="4">
    <source>
        <dbReference type="Google" id="ProtNLM"/>
    </source>
</evidence>
<evidence type="ECO:0000313" key="2">
    <source>
        <dbReference type="EMBL" id="KSU48338.1"/>
    </source>
</evidence>
<keyword evidence="1" id="KW-0472">Membrane</keyword>
<feature type="transmembrane region" description="Helical" evidence="1">
    <location>
        <begin position="55"/>
        <end position="76"/>
    </location>
</feature>
<dbReference type="InterPro" id="IPR038750">
    <property type="entry name" value="YczE/YyaS-like"/>
</dbReference>
<dbReference type="Proteomes" id="UP000053797">
    <property type="component" value="Unassembled WGS sequence"/>
</dbReference>
<feature type="transmembrane region" description="Helical" evidence="1">
    <location>
        <begin position="83"/>
        <end position="105"/>
    </location>
</feature>
<dbReference type="OrthoDB" id="154912at2"/>
<feature type="transmembrane region" description="Helical" evidence="1">
    <location>
        <begin position="159"/>
        <end position="175"/>
    </location>
</feature>
<accession>A0A0V8GDU9</accession>
<sequence>MTRHRASWLLRATLKWGLFLLGLFLLALGSSMMITAELGVSTWDVLHLGLQKKTPLSVGTIILLVGLLLVFVKYALDRVTPQIGTLVNAIFVGVFMNLVLGSHLLPSFESIWLNTLWLIFGIFIIGMGAGLYVAVGYGAGPRDGLTLTLAERFGTSIRLMRTIMEVTACGIGWLLGGPVFFGTILSIFLIGPFLQFWLFYFRRIIAAIDAKGLPASERQIS</sequence>
<keyword evidence="1" id="KW-0812">Transmembrane</keyword>
<dbReference type="Pfam" id="PF19700">
    <property type="entry name" value="DUF6198"/>
    <property type="match status" value="1"/>
</dbReference>
<evidence type="ECO:0000256" key="1">
    <source>
        <dbReference type="SAM" id="Phobius"/>
    </source>
</evidence>
<comment type="caution">
    <text evidence="2">The sequence shown here is derived from an EMBL/GenBank/DDBJ whole genome shotgun (WGS) entry which is preliminary data.</text>
</comment>
<dbReference type="RefSeq" id="WP_058265637.1">
    <property type="nucleotide sequence ID" value="NZ_FMYN01000004.1"/>
</dbReference>
<gene>
    <name evidence="2" type="ORF">AS033_11990</name>
</gene>
<proteinExistence type="predicted"/>
<feature type="transmembrane region" description="Helical" evidence="1">
    <location>
        <begin position="181"/>
        <end position="201"/>
    </location>
</feature>
<keyword evidence="1" id="KW-1133">Transmembrane helix</keyword>
<evidence type="ECO:0000313" key="3">
    <source>
        <dbReference type="Proteomes" id="UP000053797"/>
    </source>
</evidence>
<feature type="transmembrane region" description="Helical" evidence="1">
    <location>
        <begin position="117"/>
        <end position="139"/>
    </location>
</feature>
<dbReference type="EMBL" id="LNQL01000004">
    <property type="protein sequence ID" value="KSU48338.1"/>
    <property type="molecule type" value="Genomic_DNA"/>
</dbReference>
<organism evidence="2 3">
    <name type="scientific">Exiguobacterium indicum</name>
    <dbReference type="NCBI Taxonomy" id="296995"/>
    <lineage>
        <taxon>Bacteria</taxon>
        <taxon>Bacillati</taxon>
        <taxon>Bacillota</taxon>
        <taxon>Bacilli</taxon>
        <taxon>Bacillales</taxon>
        <taxon>Bacillales Family XII. Incertae Sedis</taxon>
        <taxon>Exiguobacterium</taxon>
    </lineage>
</organism>
<name>A0A0V8GDU9_9BACL</name>
<protein>
    <recommendedName>
        <fullName evidence="4">Permease</fullName>
    </recommendedName>
</protein>
<dbReference type="PANTHER" id="PTHR40078:SF1">
    <property type="entry name" value="INTEGRAL MEMBRANE PROTEIN"/>
    <property type="match status" value="1"/>
</dbReference>
<dbReference type="PANTHER" id="PTHR40078">
    <property type="entry name" value="INTEGRAL MEMBRANE PROTEIN-RELATED"/>
    <property type="match status" value="1"/>
</dbReference>